<reference evidence="1 2" key="1">
    <citation type="submission" date="2020-12" db="EMBL/GenBank/DDBJ databases">
        <title>HMF7856_wgs.fasta genome submission.</title>
        <authorList>
            <person name="Kang H."/>
            <person name="Kim H."/>
            <person name="Joh K."/>
        </authorList>
    </citation>
    <scope>NUCLEOTIDE SEQUENCE [LARGE SCALE GENOMIC DNA]</scope>
    <source>
        <strain evidence="1 2">HMF7856</strain>
    </source>
</reference>
<evidence type="ECO:0000313" key="1">
    <source>
        <dbReference type="EMBL" id="QQL48706.1"/>
    </source>
</evidence>
<dbReference type="Proteomes" id="UP000429232">
    <property type="component" value="Chromosome"/>
</dbReference>
<evidence type="ECO:0008006" key="3">
    <source>
        <dbReference type="Google" id="ProtNLM"/>
    </source>
</evidence>
<organism evidence="1 2">
    <name type="scientific">Mucilaginibacter ginkgonis</name>
    <dbReference type="NCBI Taxonomy" id="2682091"/>
    <lineage>
        <taxon>Bacteria</taxon>
        <taxon>Pseudomonadati</taxon>
        <taxon>Bacteroidota</taxon>
        <taxon>Sphingobacteriia</taxon>
        <taxon>Sphingobacteriales</taxon>
        <taxon>Sphingobacteriaceae</taxon>
        <taxon>Mucilaginibacter</taxon>
    </lineage>
</organism>
<dbReference type="SUPFAM" id="SSF49464">
    <property type="entry name" value="Carboxypeptidase regulatory domain-like"/>
    <property type="match status" value="1"/>
</dbReference>
<keyword evidence="2" id="KW-1185">Reference proteome</keyword>
<dbReference type="KEGG" id="mgik:GO620_011000"/>
<protein>
    <recommendedName>
        <fullName evidence="3">Carboxypeptidase-like protein</fullName>
    </recommendedName>
</protein>
<sequence>MRIFIILGWSLVAILLNSRQTTYISGKVIDEHLQQFTGAKITNKTSNIIRFANANGLYSIPANLGDSLVFSFRGTAAETRIVKVFTRPTNVLLMNKTVNDLGAVWTKKQWLKAEKEVDKKYRSLLDKARSRGVWAY</sequence>
<dbReference type="EMBL" id="CP066775">
    <property type="protein sequence ID" value="QQL48706.1"/>
    <property type="molecule type" value="Genomic_DNA"/>
</dbReference>
<dbReference type="AlphaFoldDB" id="A0A6I4I3S1"/>
<proteinExistence type="predicted"/>
<gene>
    <name evidence="1" type="ORF">GO620_011000</name>
</gene>
<dbReference type="InterPro" id="IPR008969">
    <property type="entry name" value="CarboxyPept-like_regulatory"/>
</dbReference>
<evidence type="ECO:0000313" key="2">
    <source>
        <dbReference type="Proteomes" id="UP000429232"/>
    </source>
</evidence>
<accession>A0A6I4I3S1</accession>
<dbReference type="RefSeq" id="WP_157525410.1">
    <property type="nucleotide sequence ID" value="NZ_CP066775.1"/>
</dbReference>
<name>A0A6I4I3S1_9SPHI</name>